<dbReference type="Gene3D" id="3.30.1370.10">
    <property type="entry name" value="K Homology domain, type 1"/>
    <property type="match status" value="1"/>
</dbReference>
<evidence type="ECO:0000256" key="1">
    <source>
        <dbReference type="ARBA" id="ARBA00022884"/>
    </source>
</evidence>
<feature type="region of interest" description="Disordered" evidence="2">
    <location>
        <begin position="208"/>
        <end position="246"/>
    </location>
</feature>
<dbReference type="PANTHER" id="PTHR11208">
    <property type="entry name" value="RNA-BINDING PROTEIN RELATED"/>
    <property type="match status" value="1"/>
</dbReference>
<dbReference type="PANTHER" id="PTHR11208:SF42">
    <property type="entry name" value="QUAKING RELATED 54B, ISOFORM E"/>
    <property type="match status" value="1"/>
</dbReference>
<dbReference type="AlphaFoldDB" id="A0A0T6B7C8"/>
<evidence type="ECO:0000256" key="2">
    <source>
        <dbReference type="SAM" id="MobiDB-lite"/>
    </source>
</evidence>
<keyword evidence="1" id="KW-0694">RNA-binding</keyword>
<dbReference type="InterPro" id="IPR036612">
    <property type="entry name" value="KH_dom_type_1_sf"/>
</dbReference>
<dbReference type="SMART" id="SM00322">
    <property type="entry name" value="KH"/>
    <property type="match status" value="1"/>
</dbReference>
<dbReference type="OrthoDB" id="6777263at2759"/>
<dbReference type="SUPFAM" id="SSF54791">
    <property type="entry name" value="Eukaryotic type KH-domain (KH-domain type I)"/>
    <property type="match status" value="1"/>
</dbReference>
<accession>A0A0T6B7C8</accession>
<organism evidence="4 5">
    <name type="scientific">Oryctes borbonicus</name>
    <dbReference type="NCBI Taxonomy" id="1629725"/>
    <lineage>
        <taxon>Eukaryota</taxon>
        <taxon>Metazoa</taxon>
        <taxon>Ecdysozoa</taxon>
        <taxon>Arthropoda</taxon>
        <taxon>Hexapoda</taxon>
        <taxon>Insecta</taxon>
        <taxon>Pterygota</taxon>
        <taxon>Neoptera</taxon>
        <taxon>Endopterygota</taxon>
        <taxon>Coleoptera</taxon>
        <taxon>Polyphaga</taxon>
        <taxon>Scarabaeiformia</taxon>
        <taxon>Scarabaeidae</taxon>
        <taxon>Dynastinae</taxon>
        <taxon>Oryctes</taxon>
    </lineage>
</organism>
<dbReference type="InterPro" id="IPR004087">
    <property type="entry name" value="KH_dom"/>
</dbReference>
<feature type="compositionally biased region" description="Basic and acidic residues" evidence="2">
    <location>
        <begin position="285"/>
        <end position="297"/>
    </location>
</feature>
<dbReference type="Pfam" id="PF22675">
    <property type="entry name" value="KH-I_KHDC4-BBP"/>
    <property type="match status" value="1"/>
</dbReference>
<feature type="domain" description="K Homology" evidence="3">
    <location>
        <begin position="74"/>
        <end position="173"/>
    </location>
</feature>
<gene>
    <name evidence="4" type="ORF">AMK59_4596</name>
</gene>
<dbReference type="EMBL" id="LJIG01009338">
    <property type="protein sequence ID" value="KRT83279.1"/>
    <property type="molecule type" value="Genomic_DNA"/>
</dbReference>
<dbReference type="CDD" id="cd22384">
    <property type="entry name" value="KH-I_KHDRBS"/>
    <property type="match status" value="1"/>
</dbReference>
<keyword evidence="5" id="KW-1185">Reference proteome</keyword>
<dbReference type="Proteomes" id="UP000051574">
    <property type="component" value="Unassembled WGS sequence"/>
</dbReference>
<feature type="compositionally biased region" description="Pro residues" evidence="2">
    <location>
        <begin position="233"/>
        <end position="243"/>
    </location>
</feature>
<dbReference type="GO" id="GO:0000381">
    <property type="term" value="P:regulation of alternative mRNA splicing, via spliceosome"/>
    <property type="evidence" value="ECO:0007669"/>
    <property type="project" value="TreeGrafter"/>
</dbReference>
<protein>
    <submittedName>
        <fullName evidence="4">K Homology domain containing protein</fullName>
    </submittedName>
</protein>
<sequence>MSERSQENVRAENPHQEKFDAYIRELLAEKSHIDEAKFPHAYRLIDEELQRAQATGRAPFKESKFVDVYRERPVKVSVKVLVPTKEHPRYNFIGKILGQKGNTLKQLQEETMCYISICGRGSIRDRQKEEELRQSLEPKYAHLHDDLHVDINTIGPPAEAHARIAFALAEIRKYLIPEYGDSSRQEVLMDLMSKPKGQPMRESLRESIRDDGLEGPPVRKPVGILRNTSRPVTTPPIRGPPPNRARAAIDDYEEEYNRNGIEYDEYSRSRPSTTSRTAYPTSRGNYRDDYESHDYYRESSAAYSASSPEFGYKKRKTFMD</sequence>
<reference evidence="4 5" key="1">
    <citation type="submission" date="2015-09" db="EMBL/GenBank/DDBJ databases">
        <title>Draft genome of the scarab beetle Oryctes borbonicus.</title>
        <authorList>
            <person name="Meyer J.M."/>
            <person name="Markov G.V."/>
            <person name="Baskaran P."/>
            <person name="Herrmann M."/>
            <person name="Sommer R.J."/>
            <person name="Roedelsperger C."/>
        </authorList>
    </citation>
    <scope>NUCLEOTIDE SEQUENCE [LARGE SCALE GENOMIC DNA]</scope>
    <source>
        <strain evidence="4">OB123</strain>
        <tissue evidence="4">Whole animal</tissue>
    </source>
</reference>
<dbReference type="InterPro" id="IPR045071">
    <property type="entry name" value="BBP-like"/>
</dbReference>
<dbReference type="GO" id="GO:0003729">
    <property type="term" value="F:mRNA binding"/>
    <property type="evidence" value="ECO:0007669"/>
    <property type="project" value="TreeGrafter"/>
</dbReference>
<dbReference type="GO" id="GO:0005634">
    <property type="term" value="C:nucleus"/>
    <property type="evidence" value="ECO:0007669"/>
    <property type="project" value="TreeGrafter"/>
</dbReference>
<dbReference type="InterPro" id="IPR055256">
    <property type="entry name" value="KH_1_KHDC4/BBP-like"/>
</dbReference>
<proteinExistence type="predicted"/>
<name>A0A0T6B7C8_9SCAR</name>
<evidence type="ECO:0000259" key="3">
    <source>
        <dbReference type="SMART" id="SM00322"/>
    </source>
</evidence>
<feature type="compositionally biased region" description="Low complexity" evidence="2">
    <location>
        <begin position="269"/>
        <end position="283"/>
    </location>
</feature>
<evidence type="ECO:0000313" key="4">
    <source>
        <dbReference type="EMBL" id="KRT83279.1"/>
    </source>
</evidence>
<feature type="region of interest" description="Disordered" evidence="2">
    <location>
        <begin position="260"/>
        <end position="320"/>
    </location>
</feature>
<comment type="caution">
    <text evidence="4">The sequence shown here is derived from an EMBL/GenBank/DDBJ whole genome shotgun (WGS) entry which is preliminary data.</text>
</comment>
<evidence type="ECO:0000313" key="5">
    <source>
        <dbReference type="Proteomes" id="UP000051574"/>
    </source>
</evidence>